<gene>
    <name evidence="2" type="primary">hisS_63</name>
    <name evidence="2" type="ORF">SDC9_198258</name>
</gene>
<protein>
    <submittedName>
        <fullName evidence="2">Histidine--tRNA ligase</fullName>
        <ecNumber evidence="2">6.1.1.21</ecNumber>
    </submittedName>
</protein>
<accession>A0A645IH61</accession>
<dbReference type="EMBL" id="VSSQ01114984">
    <property type="protein sequence ID" value="MPN50627.1"/>
    <property type="molecule type" value="Genomic_DNA"/>
</dbReference>
<comment type="caution">
    <text evidence="2">The sequence shown here is derived from an EMBL/GenBank/DDBJ whole genome shotgun (WGS) entry which is preliminary data.</text>
</comment>
<name>A0A645IH61_9ZZZZ</name>
<dbReference type="EC" id="6.1.1.21" evidence="2"/>
<evidence type="ECO:0000259" key="1">
    <source>
        <dbReference type="Pfam" id="PF03129"/>
    </source>
</evidence>
<proteinExistence type="predicted"/>
<dbReference type="AlphaFoldDB" id="A0A645IH61"/>
<evidence type="ECO:0000313" key="2">
    <source>
        <dbReference type="EMBL" id="MPN50627.1"/>
    </source>
</evidence>
<dbReference type="Gene3D" id="3.40.50.800">
    <property type="entry name" value="Anticodon-binding domain"/>
    <property type="match status" value="1"/>
</dbReference>
<feature type="domain" description="Anticodon-binding" evidence="1">
    <location>
        <begin position="3"/>
        <end position="53"/>
    </location>
</feature>
<dbReference type="SUPFAM" id="SSF52954">
    <property type="entry name" value="Class II aaRS ABD-related"/>
    <property type="match status" value="1"/>
</dbReference>
<dbReference type="Pfam" id="PF03129">
    <property type="entry name" value="HGTP_anticodon"/>
    <property type="match status" value="1"/>
</dbReference>
<dbReference type="InterPro" id="IPR004154">
    <property type="entry name" value="Anticodon-bd"/>
</dbReference>
<dbReference type="GO" id="GO:0004821">
    <property type="term" value="F:histidine-tRNA ligase activity"/>
    <property type="evidence" value="ECO:0007669"/>
    <property type="project" value="UniProtKB-EC"/>
</dbReference>
<organism evidence="2">
    <name type="scientific">bioreactor metagenome</name>
    <dbReference type="NCBI Taxonomy" id="1076179"/>
    <lineage>
        <taxon>unclassified sequences</taxon>
        <taxon>metagenomes</taxon>
        <taxon>ecological metagenomes</taxon>
    </lineage>
</organism>
<sequence length="60" mass="6649">MARSVKAQMKFANKISASYTMVLGEDEVKNRLAKLKRMSDGETTEVSLDNMEAIAKLIKG</sequence>
<dbReference type="InterPro" id="IPR036621">
    <property type="entry name" value="Anticodon-bd_dom_sf"/>
</dbReference>
<keyword evidence="2" id="KW-0436">Ligase</keyword>
<reference evidence="2" key="1">
    <citation type="submission" date="2019-08" db="EMBL/GenBank/DDBJ databases">
        <authorList>
            <person name="Kucharzyk K."/>
            <person name="Murdoch R.W."/>
            <person name="Higgins S."/>
            <person name="Loffler F."/>
        </authorList>
    </citation>
    <scope>NUCLEOTIDE SEQUENCE</scope>
</reference>